<reference evidence="1" key="1">
    <citation type="submission" date="2020-03" db="EMBL/GenBank/DDBJ databases">
        <title>Castanea mollissima Vanexum genome sequencing.</title>
        <authorList>
            <person name="Staton M."/>
        </authorList>
    </citation>
    <scope>NUCLEOTIDE SEQUENCE</scope>
    <source>
        <tissue evidence="1">Leaf</tissue>
    </source>
</reference>
<evidence type="ECO:0000313" key="2">
    <source>
        <dbReference type="Proteomes" id="UP000737018"/>
    </source>
</evidence>
<protein>
    <submittedName>
        <fullName evidence="1">Uncharacterized protein</fullName>
    </submittedName>
</protein>
<name>A0A8J4QNR6_9ROSI</name>
<dbReference type="PANTHER" id="PTHR47150:SF5">
    <property type="entry name" value="OS07G0546750 PROTEIN"/>
    <property type="match status" value="1"/>
</dbReference>
<sequence>MPRYFEPQIVAQPLVRKNGNLRTSVNNGNLRISVNKGNRWTSILVYMSWTHLDCKATWEIFSMGRNTNYARNMLLNDSDSDDDFEIIVLLALEEERLEKERVSTSRRGFVPGRRFIQRDHEQGHQRLFQDYFAESPVYPPNIFRRRF</sequence>
<accession>A0A8J4QNR6</accession>
<proteinExistence type="predicted"/>
<evidence type="ECO:0000313" key="1">
    <source>
        <dbReference type="EMBL" id="KAF3952910.1"/>
    </source>
</evidence>
<dbReference type="AlphaFoldDB" id="A0A8J4QNR6"/>
<dbReference type="PANTHER" id="PTHR47150">
    <property type="entry name" value="OS12G0169200 PROTEIN"/>
    <property type="match status" value="1"/>
</dbReference>
<dbReference type="EMBL" id="JRKL02004302">
    <property type="protein sequence ID" value="KAF3952910.1"/>
    <property type="molecule type" value="Genomic_DNA"/>
</dbReference>
<organism evidence="1 2">
    <name type="scientific">Castanea mollissima</name>
    <name type="common">Chinese chestnut</name>
    <dbReference type="NCBI Taxonomy" id="60419"/>
    <lineage>
        <taxon>Eukaryota</taxon>
        <taxon>Viridiplantae</taxon>
        <taxon>Streptophyta</taxon>
        <taxon>Embryophyta</taxon>
        <taxon>Tracheophyta</taxon>
        <taxon>Spermatophyta</taxon>
        <taxon>Magnoliopsida</taxon>
        <taxon>eudicotyledons</taxon>
        <taxon>Gunneridae</taxon>
        <taxon>Pentapetalae</taxon>
        <taxon>rosids</taxon>
        <taxon>fabids</taxon>
        <taxon>Fagales</taxon>
        <taxon>Fagaceae</taxon>
        <taxon>Castanea</taxon>
    </lineage>
</organism>
<keyword evidence="2" id="KW-1185">Reference proteome</keyword>
<dbReference type="Proteomes" id="UP000737018">
    <property type="component" value="Unassembled WGS sequence"/>
</dbReference>
<comment type="caution">
    <text evidence="1">The sequence shown here is derived from an EMBL/GenBank/DDBJ whole genome shotgun (WGS) entry which is preliminary data.</text>
</comment>
<dbReference type="OrthoDB" id="10593239at2759"/>
<gene>
    <name evidence="1" type="ORF">CMV_021584</name>
</gene>